<proteinExistence type="predicted"/>
<comment type="caution">
    <text evidence="2">The sequence shown here is derived from an EMBL/GenBank/DDBJ whole genome shotgun (WGS) entry which is preliminary data.</text>
</comment>
<organism evidence="2 3">
    <name type="scientific">Fusarium piperis</name>
    <dbReference type="NCBI Taxonomy" id="1435070"/>
    <lineage>
        <taxon>Eukaryota</taxon>
        <taxon>Fungi</taxon>
        <taxon>Dikarya</taxon>
        <taxon>Ascomycota</taxon>
        <taxon>Pezizomycotina</taxon>
        <taxon>Sordariomycetes</taxon>
        <taxon>Hypocreomycetidae</taxon>
        <taxon>Hypocreales</taxon>
        <taxon>Nectriaceae</taxon>
        <taxon>Fusarium</taxon>
        <taxon>Fusarium solani species complex</taxon>
    </lineage>
</organism>
<dbReference type="Proteomes" id="UP001140502">
    <property type="component" value="Unassembled WGS sequence"/>
</dbReference>
<dbReference type="AlphaFoldDB" id="A0A9W9BSR8"/>
<evidence type="ECO:0000313" key="3">
    <source>
        <dbReference type="Proteomes" id="UP001140502"/>
    </source>
</evidence>
<dbReference type="PANTHER" id="PTHR35910:SF1">
    <property type="entry name" value="2EXR DOMAIN-CONTAINING PROTEIN"/>
    <property type="match status" value="1"/>
</dbReference>
<keyword evidence="3" id="KW-1185">Reference proteome</keyword>
<dbReference type="InterPro" id="IPR045518">
    <property type="entry name" value="2EXR"/>
</dbReference>
<sequence length="287" mass="33256">MWNRHLDLPLILFPSPSPTHLKMNQFHLFKKLPKELRYRIWEATLQDNSALHTFGDRWLTHYLVPGMSPAPVQMPTPTALFVCYESRAVAHRWIEESKATKQFHEGASGMTLVRDFDRDRDMLYVPSDSWHDFLEHMERDYEESDGDRPLCDDVRHLAVPAFTAYYSIPNLACVAAWATDLQAIYVVWDDLPRDPYSLPDDQDVAGFDVQPRVEIVSSPAPGEMVRMKHVDVDTDHGEAELEEWMDEMDSVWATELDEDLADDDGGVKMPRIINVRVAEIPRHQRPW</sequence>
<evidence type="ECO:0000313" key="2">
    <source>
        <dbReference type="EMBL" id="KAJ4326808.1"/>
    </source>
</evidence>
<evidence type="ECO:0000259" key="1">
    <source>
        <dbReference type="Pfam" id="PF20150"/>
    </source>
</evidence>
<name>A0A9W9BSR8_9HYPO</name>
<dbReference type="PANTHER" id="PTHR35910">
    <property type="entry name" value="2EXR DOMAIN-CONTAINING PROTEIN"/>
    <property type="match status" value="1"/>
</dbReference>
<accession>A0A9W9BSR8</accession>
<reference evidence="2" key="1">
    <citation type="submission" date="2022-10" db="EMBL/GenBank/DDBJ databases">
        <title>Tapping the CABI collections for fungal endophytes: first genome assemblies for Collariella, Neodidymelliopsis, Ascochyta clinopodiicola, Didymella pomorum, Didymosphaeria variabile, Neocosmospora piperis and Neocucurbitaria cava.</title>
        <authorList>
            <person name="Hill R."/>
        </authorList>
    </citation>
    <scope>NUCLEOTIDE SEQUENCE</scope>
    <source>
        <strain evidence="2">IMI 366586</strain>
    </source>
</reference>
<dbReference type="EMBL" id="JAPEUR010000035">
    <property type="protein sequence ID" value="KAJ4326808.1"/>
    <property type="molecule type" value="Genomic_DNA"/>
</dbReference>
<dbReference type="OrthoDB" id="3473305at2759"/>
<dbReference type="Pfam" id="PF20150">
    <property type="entry name" value="2EXR"/>
    <property type="match status" value="1"/>
</dbReference>
<gene>
    <name evidence="2" type="ORF">N0V84_002731</name>
</gene>
<feature type="domain" description="2EXR" evidence="1">
    <location>
        <begin position="26"/>
        <end position="120"/>
    </location>
</feature>
<protein>
    <recommendedName>
        <fullName evidence="1">2EXR domain-containing protein</fullName>
    </recommendedName>
</protein>